<dbReference type="PANTHER" id="PTHR46211:SF1">
    <property type="entry name" value="GLYCEROPHOSPHODIESTER PHOSPHODIESTERASE, CYTOPLASMIC"/>
    <property type="match status" value="1"/>
</dbReference>
<feature type="domain" description="GP-PDE" evidence="1">
    <location>
        <begin position="4"/>
        <end position="238"/>
    </location>
</feature>
<dbReference type="CDD" id="cd08562">
    <property type="entry name" value="GDPD_EcUgpQ_like"/>
    <property type="match status" value="1"/>
</dbReference>
<dbReference type="InterPro" id="IPR030395">
    <property type="entry name" value="GP_PDE_dom"/>
</dbReference>
<dbReference type="Gene3D" id="3.20.20.190">
    <property type="entry name" value="Phosphatidylinositol (PI) phosphodiesterase"/>
    <property type="match status" value="1"/>
</dbReference>
<dbReference type="GO" id="GO:0008081">
    <property type="term" value="F:phosphoric diester hydrolase activity"/>
    <property type="evidence" value="ECO:0007669"/>
    <property type="project" value="InterPro"/>
</dbReference>
<protein>
    <submittedName>
        <fullName evidence="2">Glycerophosphoryl diester phosphodiesterase</fullName>
    </submittedName>
</protein>
<name>A0A5J6LE80_9GAMM</name>
<reference evidence="2 3" key="1">
    <citation type="submission" date="2019-09" db="EMBL/GenBank/DDBJ databases">
        <title>Nitrincola iocasae sp. nov., a bacterium isolated from the sediment collected at a cold seep field in South China Sea.</title>
        <authorList>
            <person name="Zhang H."/>
            <person name="Wang H."/>
            <person name="Li C."/>
        </authorList>
    </citation>
    <scope>NUCLEOTIDE SEQUENCE [LARGE SCALE GENOMIC DNA]</scope>
    <source>
        <strain evidence="2 3">KXZD1103</strain>
    </source>
</reference>
<dbReference type="RefSeq" id="WP_151055481.1">
    <property type="nucleotide sequence ID" value="NZ_CP044222.1"/>
</dbReference>
<dbReference type="Pfam" id="PF03009">
    <property type="entry name" value="GDPD"/>
    <property type="match status" value="1"/>
</dbReference>
<dbReference type="PANTHER" id="PTHR46211">
    <property type="entry name" value="GLYCEROPHOSPHORYL DIESTER PHOSPHODIESTERASE"/>
    <property type="match status" value="1"/>
</dbReference>
<dbReference type="EMBL" id="CP044222">
    <property type="protein sequence ID" value="QEW06743.1"/>
    <property type="molecule type" value="Genomic_DNA"/>
</dbReference>
<accession>A0A5J6LE80</accession>
<sequence>MLASRLIAHRGCSLLAPENTLAAMSLSKKLGVDWVELDANLMGDGTVVVFHDDRLERLTNGQGMLMDLSVEDLAGLDAGSHFSAAYQGETIPTLEQMLKQLDRDQLGLNLEIKCYPSFTAEQIVLPVIALLERHWTAFERLIISCFETEVLTLIRQHKPDWPLGQLWEELPSDWQTTVEQLNAVSVHLDHTTLTNAQAKAIKQSGLDLYVYTVNDKTTAKRLFDMGVDGIFTDDPTLF</sequence>
<evidence type="ECO:0000313" key="3">
    <source>
        <dbReference type="Proteomes" id="UP000325606"/>
    </source>
</evidence>
<dbReference type="InterPro" id="IPR017946">
    <property type="entry name" value="PLC-like_Pdiesterase_TIM-brl"/>
</dbReference>
<dbReference type="Proteomes" id="UP000325606">
    <property type="component" value="Chromosome"/>
</dbReference>
<evidence type="ECO:0000313" key="2">
    <source>
        <dbReference type="EMBL" id="QEW06743.1"/>
    </source>
</evidence>
<dbReference type="SUPFAM" id="SSF51695">
    <property type="entry name" value="PLC-like phosphodiesterases"/>
    <property type="match status" value="1"/>
</dbReference>
<proteinExistence type="predicted"/>
<gene>
    <name evidence="2" type="ORF">F5I99_09630</name>
</gene>
<dbReference type="GO" id="GO:0006629">
    <property type="term" value="P:lipid metabolic process"/>
    <property type="evidence" value="ECO:0007669"/>
    <property type="project" value="InterPro"/>
</dbReference>
<dbReference type="KEGG" id="nik:F5I99_09630"/>
<keyword evidence="3" id="KW-1185">Reference proteome</keyword>
<dbReference type="AlphaFoldDB" id="A0A5J6LE80"/>
<evidence type="ECO:0000259" key="1">
    <source>
        <dbReference type="PROSITE" id="PS51704"/>
    </source>
</evidence>
<organism evidence="2 3">
    <name type="scientific">Nitrincola iocasae</name>
    <dbReference type="NCBI Taxonomy" id="2614693"/>
    <lineage>
        <taxon>Bacteria</taxon>
        <taxon>Pseudomonadati</taxon>
        <taxon>Pseudomonadota</taxon>
        <taxon>Gammaproteobacteria</taxon>
        <taxon>Oceanospirillales</taxon>
        <taxon>Oceanospirillaceae</taxon>
        <taxon>Nitrincola</taxon>
    </lineage>
</organism>
<dbReference type="PROSITE" id="PS51704">
    <property type="entry name" value="GP_PDE"/>
    <property type="match status" value="1"/>
</dbReference>